<dbReference type="CDD" id="cd14541">
    <property type="entry name" value="PTPc-N3_4"/>
    <property type="match status" value="1"/>
</dbReference>
<dbReference type="Gene3D" id="3.90.190.10">
    <property type="entry name" value="Protein tyrosine phosphatase superfamily"/>
    <property type="match status" value="1"/>
</dbReference>
<evidence type="ECO:0000259" key="2">
    <source>
        <dbReference type="PROSITE" id="PS50056"/>
    </source>
</evidence>
<dbReference type="InterPro" id="IPR003595">
    <property type="entry name" value="Tyr_Pase_cat"/>
</dbReference>
<dbReference type="eggNOG" id="KOG0792">
    <property type="taxonomic scope" value="Eukaryota"/>
</dbReference>
<dbReference type="STRING" id="10228.B3RQJ9"/>
<dbReference type="RefSeq" id="XP_002111254.1">
    <property type="nucleotide sequence ID" value="XM_002111218.1"/>
</dbReference>
<evidence type="ECO:0000313" key="4">
    <source>
        <dbReference type="Proteomes" id="UP000009022"/>
    </source>
</evidence>
<sequence length="295" mass="34413">MSRALATTIDHSSEAALSIHRLKLLMKDTEAVNIYRNLPSHNKCYICTEGRKENNREKNRYNDILPYDETRVKLKSQRLDYINASYVDMNISKSEIINRYICAQGPLANTAAEFWQMIWEQKCLDIVMLTSLVENGVNKCYKYWPDENKQMQFKNLQVHYCSETVEEHYFFRNIILTDSKETRVIHHFQYKKWPDHGVPDDDNGFYNFVKFVGMSRYTPAYPTLVHCSAGVGRTGCFVAIETALDKLRYSEKVDIIAIIKEMRDQRGLLVQNPVQFRFICKTIISAFESNGKSVK</sequence>
<reference evidence="3 4" key="1">
    <citation type="journal article" date="2008" name="Nature">
        <title>The Trichoplax genome and the nature of placozoans.</title>
        <authorList>
            <person name="Srivastava M."/>
            <person name="Begovic E."/>
            <person name="Chapman J."/>
            <person name="Putnam N.H."/>
            <person name="Hellsten U."/>
            <person name="Kawashima T."/>
            <person name="Kuo A."/>
            <person name="Mitros T."/>
            <person name="Salamov A."/>
            <person name="Carpenter M.L."/>
            <person name="Signorovitch A.Y."/>
            <person name="Moreno M.A."/>
            <person name="Kamm K."/>
            <person name="Grimwood J."/>
            <person name="Schmutz J."/>
            <person name="Shapiro H."/>
            <person name="Grigoriev I.V."/>
            <person name="Buss L.W."/>
            <person name="Schierwater B."/>
            <person name="Dellaporta S.L."/>
            <person name="Rokhsar D.S."/>
        </authorList>
    </citation>
    <scope>NUCLEOTIDE SEQUENCE [LARGE SCALE GENOMIC DNA]</scope>
    <source>
        <strain evidence="3 4">Grell-BS-1999</strain>
    </source>
</reference>
<dbReference type="SMART" id="SM00194">
    <property type="entry name" value="PTPc"/>
    <property type="match status" value="1"/>
</dbReference>
<dbReference type="OrthoDB" id="5854685at2759"/>
<evidence type="ECO:0000313" key="3">
    <source>
        <dbReference type="EMBL" id="EDV27258.1"/>
    </source>
</evidence>
<proteinExistence type="predicted"/>
<dbReference type="PROSITE" id="PS00383">
    <property type="entry name" value="TYR_PHOSPHATASE_1"/>
    <property type="match status" value="1"/>
</dbReference>
<dbReference type="InterPro" id="IPR000387">
    <property type="entry name" value="Tyr_Pase_dom"/>
</dbReference>
<organism evidence="3 4">
    <name type="scientific">Trichoplax adhaerens</name>
    <name type="common">Trichoplax reptans</name>
    <dbReference type="NCBI Taxonomy" id="10228"/>
    <lineage>
        <taxon>Eukaryota</taxon>
        <taxon>Metazoa</taxon>
        <taxon>Placozoa</taxon>
        <taxon>Uniplacotomia</taxon>
        <taxon>Trichoplacea</taxon>
        <taxon>Trichoplacidae</taxon>
        <taxon>Trichoplax</taxon>
    </lineage>
</organism>
<gene>
    <name evidence="3" type="ORF">TRIADDRAFT_55016</name>
</gene>
<evidence type="ECO:0000259" key="1">
    <source>
        <dbReference type="PROSITE" id="PS50055"/>
    </source>
</evidence>
<dbReference type="PANTHER" id="PTHR45706:SF4">
    <property type="entry name" value="TYROSINE-PROTEIN PHOSPHATASE"/>
    <property type="match status" value="1"/>
</dbReference>
<dbReference type="Proteomes" id="UP000009022">
    <property type="component" value="Unassembled WGS sequence"/>
</dbReference>
<dbReference type="InterPro" id="IPR029021">
    <property type="entry name" value="Prot-tyrosine_phosphatase-like"/>
</dbReference>
<dbReference type="PhylomeDB" id="B3RQJ9"/>
<dbReference type="PROSITE" id="PS50056">
    <property type="entry name" value="TYR_PHOSPHATASE_2"/>
    <property type="match status" value="1"/>
</dbReference>
<dbReference type="SUPFAM" id="SSF52799">
    <property type="entry name" value="(Phosphotyrosine protein) phosphatases II"/>
    <property type="match status" value="1"/>
</dbReference>
<dbReference type="SMART" id="SM00404">
    <property type="entry name" value="PTPc_motif"/>
    <property type="match status" value="1"/>
</dbReference>
<dbReference type="InParanoid" id="B3RQJ9"/>
<dbReference type="AlphaFoldDB" id="B3RQJ9"/>
<dbReference type="GO" id="GO:0004725">
    <property type="term" value="F:protein tyrosine phosphatase activity"/>
    <property type="evidence" value="ECO:0007669"/>
    <property type="project" value="InterPro"/>
</dbReference>
<dbReference type="KEGG" id="tad:TRIADDRAFT_55016"/>
<dbReference type="EMBL" id="DS985243">
    <property type="protein sequence ID" value="EDV27258.1"/>
    <property type="molecule type" value="Genomic_DNA"/>
</dbReference>
<name>B3RQJ9_TRIAD</name>
<dbReference type="CTD" id="6751919"/>
<feature type="domain" description="Tyrosine specific protein phosphatases" evidence="2">
    <location>
        <begin position="203"/>
        <end position="277"/>
    </location>
</feature>
<dbReference type="InterPro" id="IPR016130">
    <property type="entry name" value="Tyr_Pase_AS"/>
</dbReference>
<dbReference type="Pfam" id="PF00102">
    <property type="entry name" value="Y_phosphatase"/>
    <property type="match status" value="1"/>
</dbReference>
<evidence type="ECO:0008006" key="5">
    <source>
        <dbReference type="Google" id="ProtNLM"/>
    </source>
</evidence>
<dbReference type="OMA" id="MLIQTTV"/>
<dbReference type="PROSITE" id="PS50055">
    <property type="entry name" value="TYR_PHOSPHATASE_PTP"/>
    <property type="match status" value="1"/>
</dbReference>
<dbReference type="InterPro" id="IPR000242">
    <property type="entry name" value="PTP_cat"/>
</dbReference>
<protein>
    <recommendedName>
        <fullName evidence="5">Protein-tyrosine-phosphatase</fullName>
    </recommendedName>
</protein>
<dbReference type="PRINTS" id="PR00700">
    <property type="entry name" value="PRTYPHPHTASE"/>
</dbReference>
<keyword evidence="4" id="KW-1185">Reference proteome</keyword>
<accession>B3RQJ9</accession>
<dbReference type="HOGENOM" id="CLU_001645_9_1_1"/>
<dbReference type="PANTHER" id="PTHR45706">
    <property type="entry name" value="TYROSINE-PROTEIN PHOSPHATASE"/>
    <property type="match status" value="1"/>
</dbReference>
<feature type="domain" description="Tyrosine-protein phosphatase" evidence="1">
    <location>
        <begin position="25"/>
        <end position="286"/>
    </location>
</feature>
<dbReference type="GeneID" id="6751919"/>